<comment type="caution">
    <text evidence="1">The sequence shown here is derived from an EMBL/GenBank/DDBJ whole genome shotgun (WGS) entry which is preliminary data.</text>
</comment>
<protein>
    <submittedName>
        <fullName evidence="1">Uncharacterized protein</fullName>
    </submittedName>
</protein>
<evidence type="ECO:0000313" key="2">
    <source>
        <dbReference type="Proteomes" id="UP000199598"/>
    </source>
</evidence>
<reference evidence="1 2" key="1">
    <citation type="submission" date="2016-10" db="EMBL/GenBank/DDBJ databases">
        <authorList>
            <person name="Varghese N."/>
            <person name="Submissions S."/>
        </authorList>
    </citation>
    <scope>NUCLEOTIDE SEQUENCE [LARGE SCALE GENOMIC DNA]</scope>
    <source>
        <strain evidence="1 2">DSM 16392</strain>
    </source>
</reference>
<name>A0A1I4BUA3_9HYPH</name>
<evidence type="ECO:0000313" key="1">
    <source>
        <dbReference type="EMBL" id="SFK71767.1"/>
    </source>
</evidence>
<gene>
    <name evidence="1" type="ORF">SAMN04488518_108133</name>
</gene>
<dbReference type="RefSeq" id="WP_093520934.1">
    <property type="nucleotide sequence ID" value="NZ_FOSK01000008.1"/>
</dbReference>
<sequence>MASPNFARARDYIFSSARLLERHLFSFHFEAGPTKPTEQALTAYQHENGLYGYGLEPDKRTSDPQPIDQAIAMELLDTVRAAPSKFLSICNALPELTNPDGGLPFSHPTVETAPHAPWWSCKEPQPSSINPTAVILSYLWRNGISHEWMKHAEGFCWDALNKLDATRPHSIQNALFFLAAHPDTQRTERPLREFRELVRQVTCFDPNAQDYVFSPLRFATSPNGPASSFFTKDELQLHLEALINQQQDDGGWPINWPAISPGVLSECRGIVTLRNLKLLRDYGRLEVSGEKTKAHLLGH</sequence>
<dbReference type="InterPro" id="IPR008930">
    <property type="entry name" value="Terpenoid_cyclase/PrenylTrfase"/>
</dbReference>
<dbReference type="SUPFAM" id="SSF48239">
    <property type="entry name" value="Terpenoid cyclases/Protein prenyltransferases"/>
    <property type="match status" value="1"/>
</dbReference>
<organism evidence="1 2">
    <name type="scientific">Pseudovibrio ascidiaceicola</name>
    <dbReference type="NCBI Taxonomy" id="285279"/>
    <lineage>
        <taxon>Bacteria</taxon>
        <taxon>Pseudomonadati</taxon>
        <taxon>Pseudomonadota</taxon>
        <taxon>Alphaproteobacteria</taxon>
        <taxon>Hyphomicrobiales</taxon>
        <taxon>Stappiaceae</taxon>
        <taxon>Pseudovibrio</taxon>
    </lineage>
</organism>
<dbReference type="Proteomes" id="UP000199598">
    <property type="component" value="Unassembled WGS sequence"/>
</dbReference>
<proteinExistence type="predicted"/>
<keyword evidence="2" id="KW-1185">Reference proteome</keyword>
<dbReference type="EMBL" id="FOSK01000008">
    <property type="protein sequence ID" value="SFK71767.1"/>
    <property type="molecule type" value="Genomic_DNA"/>
</dbReference>
<accession>A0A1I4BUA3</accession>